<dbReference type="HOGENOM" id="CLU_1377596_0_0_3"/>
<gene>
    <name evidence="2" type="ordered locus">Tery_3323</name>
</gene>
<evidence type="ECO:0000313" key="2">
    <source>
        <dbReference type="EMBL" id="ABG52426.1"/>
    </source>
</evidence>
<keyword evidence="1" id="KW-1133">Transmembrane helix</keyword>
<sequence>MNSIYLLLLLYSKRILRFCNIGKKRKKSLTILFIFFGKIFLYISFIIAIEKPLFSGELRNNIISKEIINKLEIQGFLDGYQRSKSGLDEFIEGGIQKRNIMEIIEHKIYADAYLRGYLQFETDLSKYITMNKSEMYLQAIGFKDGCLRAKARLNKFPGVGMDNLGLTKLRQQLIYIDAYQRGYYRWLFTNSCLPTPYN</sequence>
<keyword evidence="1" id="KW-0472">Membrane</keyword>
<feature type="transmembrane region" description="Helical" evidence="1">
    <location>
        <begin position="29"/>
        <end position="49"/>
    </location>
</feature>
<dbReference type="AlphaFoldDB" id="Q10Z98"/>
<protein>
    <submittedName>
        <fullName evidence="2">Uncharacterized protein</fullName>
    </submittedName>
</protein>
<dbReference type="KEGG" id="ter:Tery_3323"/>
<organism evidence="2">
    <name type="scientific">Trichodesmium erythraeum (strain IMS101)</name>
    <dbReference type="NCBI Taxonomy" id="203124"/>
    <lineage>
        <taxon>Bacteria</taxon>
        <taxon>Bacillati</taxon>
        <taxon>Cyanobacteriota</taxon>
        <taxon>Cyanophyceae</taxon>
        <taxon>Oscillatoriophycideae</taxon>
        <taxon>Oscillatoriales</taxon>
        <taxon>Microcoleaceae</taxon>
        <taxon>Trichodesmium</taxon>
    </lineage>
</organism>
<reference evidence="2" key="1">
    <citation type="submission" date="2006-06" db="EMBL/GenBank/DDBJ databases">
        <title>Complete sequence of Trichodesmium erythraeum IMS101.</title>
        <authorList>
            <consortium name="US DOE Joint Genome Institute"/>
            <person name="Copeland A."/>
            <person name="Lucas S."/>
            <person name="Lapidus A."/>
            <person name="Barry K."/>
            <person name="Detter J.C."/>
            <person name="Glavina del Rio T."/>
            <person name="Hammon N."/>
            <person name="Israni S."/>
            <person name="Dalin E."/>
            <person name="Tice H."/>
            <person name="Pitluck S."/>
            <person name="Kiss H."/>
            <person name="Munk A.C."/>
            <person name="Brettin T."/>
            <person name="Bruce D."/>
            <person name="Han C."/>
            <person name="Tapia R."/>
            <person name="Gilna P."/>
            <person name="Schmutz J."/>
            <person name="Larimer F."/>
            <person name="Land M."/>
            <person name="Hauser L."/>
            <person name="Kyrpides N."/>
            <person name="Kim E."/>
            <person name="Richardson P."/>
        </authorList>
    </citation>
    <scope>NUCLEOTIDE SEQUENCE [LARGE SCALE GENOMIC DNA]</scope>
    <source>
        <strain evidence="2">IMS101</strain>
    </source>
</reference>
<dbReference type="EMBL" id="CP000393">
    <property type="protein sequence ID" value="ABG52426.1"/>
    <property type="molecule type" value="Genomic_DNA"/>
</dbReference>
<proteinExistence type="predicted"/>
<keyword evidence="1" id="KW-0812">Transmembrane</keyword>
<name>Q10Z98_TRIEI</name>
<accession>Q10Z98</accession>
<evidence type="ECO:0000256" key="1">
    <source>
        <dbReference type="SAM" id="Phobius"/>
    </source>
</evidence>